<evidence type="ECO:0000256" key="5">
    <source>
        <dbReference type="ARBA" id="ARBA00022989"/>
    </source>
</evidence>
<dbReference type="PANTHER" id="PTHR45820">
    <property type="entry name" value="FI23527P1"/>
    <property type="match status" value="1"/>
</dbReference>
<evidence type="ECO:0000256" key="6">
    <source>
        <dbReference type="ARBA" id="ARBA00023136"/>
    </source>
</evidence>
<dbReference type="InterPro" id="IPR027469">
    <property type="entry name" value="Cation_efflux_TMD_sf"/>
</dbReference>
<dbReference type="Pfam" id="PF01545">
    <property type="entry name" value="Cation_efflux"/>
    <property type="match status" value="1"/>
</dbReference>
<evidence type="ECO:0000256" key="2">
    <source>
        <dbReference type="ARBA" id="ARBA00008873"/>
    </source>
</evidence>
<dbReference type="InterPro" id="IPR058533">
    <property type="entry name" value="Cation_efflux_TM"/>
</dbReference>
<sequence length="345" mass="37692">MGRFTGKSCRFLAMISLTTVFFLVELVTGYATNSLALVSDSFHMLSDIIALVIGFLALRISKRSSPTGSWKRAEVLGALINSVLLIALCFTIFVDAVQRLIVVEAIENPVLVLIVGCVGLVINGVGLCLFGSHGMPHGHSHGGVESHAHERNSKWQKLDLEPLSAEEEETALDEPSSTVKGTKELSDETKTVGAAPSHAHLNMRGVFLHVLGDALGSVVVIISALFIWLTDFEWRYYVDPAMSLIIVAIITVTTVPLFRQSSKLLLQSLPSEMNEEDSTEKLQRDKTGTSYLATAHIWFHDKDDYTIMADDIKSYLMDKGIDATTTIRENTDVNVHSESANGACV</sequence>
<reference evidence="10" key="1">
    <citation type="submission" date="2022-11" db="UniProtKB">
        <authorList>
            <consortium name="EnsemblMetazoa"/>
        </authorList>
    </citation>
    <scope>IDENTIFICATION</scope>
</reference>
<comment type="subcellular location">
    <subcellularLocation>
        <location evidence="1">Membrane</location>
        <topology evidence="1">Multi-pass membrane protein</topology>
    </subcellularLocation>
</comment>
<dbReference type="GO" id="GO:0016020">
    <property type="term" value="C:membrane"/>
    <property type="evidence" value="ECO:0007669"/>
    <property type="project" value="UniProtKB-SubCell"/>
</dbReference>
<keyword evidence="3 8" id="KW-0812">Transmembrane</keyword>
<evidence type="ECO:0000256" key="7">
    <source>
        <dbReference type="SAM" id="MobiDB-lite"/>
    </source>
</evidence>
<evidence type="ECO:0000256" key="4">
    <source>
        <dbReference type="ARBA" id="ARBA00022833"/>
    </source>
</evidence>
<proteinExistence type="inferred from homology"/>
<dbReference type="GO" id="GO:0005385">
    <property type="term" value="F:zinc ion transmembrane transporter activity"/>
    <property type="evidence" value="ECO:0007669"/>
    <property type="project" value="TreeGrafter"/>
</dbReference>
<feature type="transmembrane region" description="Helical" evidence="8">
    <location>
        <begin position="12"/>
        <end position="30"/>
    </location>
</feature>
<dbReference type="GO" id="GO:0006882">
    <property type="term" value="P:intracellular zinc ion homeostasis"/>
    <property type="evidence" value="ECO:0007669"/>
    <property type="project" value="TreeGrafter"/>
</dbReference>
<protein>
    <recommendedName>
        <fullName evidence="9">Cation efflux protein transmembrane domain-containing protein</fullName>
    </recommendedName>
</protein>
<organism evidence="10 11">
    <name type="scientific">Patiria miniata</name>
    <name type="common">Bat star</name>
    <name type="synonym">Asterina miniata</name>
    <dbReference type="NCBI Taxonomy" id="46514"/>
    <lineage>
        <taxon>Eukaryota</taxon>
        <taxon>Metazoa</taxon>
        <taxon>Echinodermata</taxon>
        <taxon>Eleutherozoa</taxon>
        <taxon>Asterozoa</taxon>
        <taxon>Asteroidea</taxon>
        <taxon>Valvatacea</taxon>
        <taxon>Valvatida</taxon>
        <taxon>Asterinidae</taxon>
        <taxon>Patiria</taxon>
    </lineage>
</organism>
<dbReference type="NCBIfam" id="TIGR01297">
    <property type="entry name" value="CDF"/>
    <property type="match status" value="1"/>
</dbReference>
<accession>A0A913ZYM1</accession>
<evidence type="ECO:0000313" key="11">
    <source>
        <dbReference type="Proteomes" id="UP000887568"/>
    </source>
</evidence>
<dbReference type="OrthoDB" id="29444at2759"/>
<dbReference type="GO" id="GO:0010312">
    <property type="term" value="P:detoxification of zinc ion"/>
    <property type="evidence" value="ECO:0007669"/>
    <property type="project" value="TreeGrafter"/>
</dbReference>
<feature type="transmembrane region" description="Helical" evidence="8">
    <location>
        <begin position="206"/>
        <end position="229"/>
    </location>
</feature>
<dbReference type="Gene3D" id="1.20.1510.10">
    <property type="entry name" value="Cation efflux protein transmembrane domain"/>
    <property type="match status" value="1"/>
</dbReference>
<dbReference type="OMA" id="CFTIFVD"/>
<dbReference type="EnsemblMetazoa" id="XM_038200651.1">
    <property type="protein sequence ID" value="XP_038056579.1"/>
    <property type="gene ID" value="LOC119728420"/>
</dbReference>
<feature type="transmembrane region" description="Helical" evidence="8">
    <location>
        <begin position="42"/>
        <end position="61"/>
    </location>
</feature>
<keyword evidence="11" id="KW-1185">Reference proteome</keyword>
<name>A0A913ZYM1_PATMI</name>
<dbReference type="GeneID" id="119728420"/>
<evidence type="ECO:0000256" key="8">
    <source>
        <dbReference type="SAM" id="Phobius"/>
    </source>
</evidence>
<dbReference type="PANTHER" id="PTHR45820:SF4">
    <property type="entry name" value="ZINC TRANSPORTER 63C, ISOFORM F"/>
    <property type="match status" value="1"/>
</dbReference>
<dbReference type="InterPro" id="IPR002524">
    <property type="entry name" value="Cation_efflux"/>
</dbReference>
<dbReference type="AlphaFoldDB" id="A0A913ZYM1"/>
<evidence type="ECO:0000256" key="3">
    <source>
        <dbReference type="ARBA" id="ARBA00022692"/>
    </source>
</evidence>
<dbReference type="RefSeq" id="XP_038056579.1">
    <property type="nucleotide sequence ID" value="XM_038200651.1"/>
</dbReference>
<evidence type="ECO:0000313" key="10">
    <source>
        <dbReference type="EnsemblMetazoa" id="XP_038056579.1"/>
    </source>
</evidence>
<comment type="similarity">
    <text evidence="2">Belongs to the cation diffusion facilitator (CDF) transporter (TC 2.A.4) family. SLC30A subfamily.</text>
</comment>
<feature type="domain" description="Cation efflux protein transmembrane" evidence="9">
    <location>
        <begin position="13"/>
        <end position="266"/>
    </location>
</feature>
<evidence type="ECO:0000259" key="9">
    <source>
        <dbReference type="Pfam" id="PF01545"/>
    </source>
</evidence>
<keyword evidence="4" id="KW-0862">Zinc</keyword>
<keyword evidence="6 8" id="KW-0472">Membrane</keyword>
<keyword evidence="5 8" id="KW-1133">Transmembrane helix</keyword>
<feature type="transmembrane region" description="Helical" evidence="8">
    <location>
        <begin position="73"/>
        <end position="94"/>
    </location>
</feature>
<dbReference type="SUPFAM" id="SSF161111">
    <property type="entry name" value="Cation efflux protein transmembrane domain-like"/>
    <property type="match status" value="1"/>
</dbReference>
<feature type="transmembrane region" description="Helical" evidence="8">
    <location>
        <begin position="110"/>
        <end position="130"/>
    </location>
</feature>
<evidence type="ECO:0000256" key="1">
    <source>
        <dbReference type="ARBA" id="ARBA00004141"/>
    </source>
</evidence>
<dbReference type="Proteomes" id="UP000887568">
    <property type="component" value="Unplaced"/>
</dbReference>
<feature type="transmembrane region" description="Helical" evidence="8">
    <location>
        <begin position="241"/>
        <end position="258"/>
    </location>
</feature>
<feature type="region of interest" description="Disordered" evidence="7">
    <location>
        <begin position="166"/>
        <end position="188"/>
    </location>
</feature>